<dbReference type="InterPro" id="IPR003607">
    <property type="entry name" value="HD/PDEase_dom"/>
</dbReference>
<evidence type="ECO:0000313" key="2">
    <source>
        <dbReference type="EMBL" id="EIW19936.1"/>
    </source>
</evidence>
<gene>
    <name evidence="2" type="ORF">FB4_0187</name>
</gene>
<feature type="domain" description="HD" evidence="1">
    <location>
        <begin position="47"/>
        <end position="149"/>
    </location>
</feature>
<dbReference type="Proteomes" id="UP000004324">
    <property type="component" value="Unassembled WGS sequence"/>
</dbReference>
<reference evidence="2 3" key="1">
    <citation type="journal article" date="2012" name="J. Bacteriol.">
        <title>Draft Genome Sequences for Two Metal-Reducing Pelosinus fermentans Strains Isolated from a Cr(VI)-Contaminated Site and for Type Strain R7.</title>
        <authorList>
            <person name="Brown S.D."/>
            <person name="Podar M."/>
            <person name="Klingeman D.M."/>
            <person name="Johnson C.M."/>
            <person name="Yang Z.K."/>
            <person name="Utturkar S.M."/>
            <person name="Land M.L."/>
            <person name="Mosher J.J."/>
            <person name="Hurt R.A.Jr."/>
            <person name="Phelps T.J."/>
            <person name="Palumbo A.V."/>
            <person name="Arkin A.P."/>
            <person name="Hazen T.C."/>
            <person name="Elias D.A."/>
        </authorList>
    </citation>
    <scope>NUCLEOTIDE SEQUENCE [LARGE SCALE GENOMIC DNA]</scope>
    <source>
        <strain evidence="2 3">B4</strain>
    </source>
</reference>
<dbReference type="SUPFAM" id="SSF109604">
    <property type="entry name" value="HD-domain/PDEase-like"/>
    <property type="match status" value="1"/>
</dbReference>
<keyword evidence="2" id="KW-0378">Hydrolase</keyword>
<sequence>MKNKFTALLLETGRPGIEQLIAHLETTDFFTAPASTRHHGAHAGGLLEHSLQVYEHLLRQATAYPDKLGGYSRESLILAALLHDICKADYYVVEMRNAKNEQEKWVKVPFYTVNEKLPFGHGQKSVIIALQFIHLTPDEIAAILWHMGGFDDQAKTHSFGKAYSMYPLCLALHAADMAATYYDGI</sequence>
<dbReference type="GO" id="GO:0016787">
    <property type="term" value="F:hydrolase activity"/>
    <property type="evidence" value="ECO:0007669"/>
    <property type="project" value="UniProtKB-KW"/>
</dbReference>
<proteinExistence type="predicted"/>
<comment type="caution">
    <text evidence="2">The sequence shown here is derived from an EMBL/GenBank/DDBJ whole genome shotgun (WGS) entry which is preliminary data.</text>
</comment>
<dbReference type="AlphaFoldDB" id="I9LHS5"/>
<evidence type="ECO:0000313" key="3">
    <source>
        <dbReference type="Proteomes" id="UP000004324"/>
    </source>
</evidence>
<name>I9LHS5_9FIRM</name>
<dbReference type="InterPro" id="IPR006674">
    <property type="entry name" value="HD_domain"/>
</dbReference>
<dbReference type="RefSeq" id="WP_007932050.1">
    <property type="nucleotide sequence ID" value="NZ_AKVJ01000011.1"/>
</dbReference>
<dbReference type="OrthoDB" id="357543at2"/>
<keyword evidence="3" id="KW-1185">Reference proteome</keyword>
<dbReference type="EMBL" id="AKVJ01000011">
    <property type="protein sequence ID" value="EIW19936.1"/>
    <property type="molecule type" value="Genomic_DNA"/>
</dbReference>
<organism evidence="2 3">
    <name type="scientific">Pelosinus fermentans B4</name>
    <dbReference type="NCBI Taxonomy" id="1149862"/>
    <lineage>
        <taxon>Bacteria</taxon>
        <taxon>Bacillati</taxon>
        <taxon>Bacillota</taxon>
        <taxon>Negativicutes</taxon>
        <taxon>Selenomonadales</taxon>
        <taxon>Sporomusaceae</taxon>
        <taxon>Pelosinus</taxon>
    </lineage>
</organism>
<dbReference type="CDD" id="cd00077">
    <property type="entry name" value="HDc"/>
    <property type="match status" value="1"/>
</dbReference>
<dbReference type="PATRIC" id="fig|1149862.3.peg.1083"/>
<evidence type="ECO:0000259" key="1">
    <source>
        <dbReference type="Pfam" id="PF01966"/>
    </source>
</evidence>
<dbReference type="Pfam" id="PF01966">
    <property type="entry name" value="HD"/>
    <property type="match status" value="1"/>
</dbReference>
<protein>
    <submittedName>
        <fullName evidence="2">Metal-dependent phosphohydrolase HD sub domain-containing protein</fullName>
    </submittedName>
</protein>
<accession>I9LHS5</accession>
<dbReference type="Gene3D" id="1.10.3210.10">
    <property type="entry name" value="Hypothetical protein af1432"/>
    <property type="match status" value="1"/>
</dbReference>